<dbReference type="EMBL" id="AZHX01001175">
    <property type="protein sequence ID" value="ETX04637.1"/>
    <property type="molecule type" value="Genomic_DNA"/>
</dbReference>
<dbReference type="GO" id="GO:0012505">
    <property type="term" value="C:endomembrane system"/>
    <property type="evidence" value="ECO:0007669"/>
    <property type="project" value="UniProtKB-SubCell"/>
</dbReference>
<feature type="domain" description="P-type ATPase A" evidence="10">
    <location>
        <begin position="198"/>
        <end position="292"/>
    </location>
</feature>
<evidence type="ECO:0000313" key="12">
    <source>
        <dbReference type="Proteomes" id="UP000019140"/>
    </source>
</evidence>
<proteinExistence type="inferred from homology"/>
<reference evidence="11 12" key="1">
    <citation type="journal article" date="2014" name="Nature">
        <title>An environmental bacterial taxon with a large and distinct metabolic repertoire.</title>
        <authorList>
            <person name="Wilson M.C."/>
            <person name="Mori T."/>
            <person name="Ruckert C."/>
            <person name="Uria A.R."/>
            <person name="Helf M.J."/>
            <person name="Takada K."/>
            <person name="Gernert C."/>
            <person name="Steffens U.A."/>
            <person name="Heycke N."/>
            <person name="Schmitt S."/>
            <person name="Rinke C."/>
            <person name="Helfrich E.J."/>
            <person name="Brachmann A.O."/>
            <person name="Gurgui C."/>
            <person name="Wakimoto T."/>
            <person name="Kracht M."/>
            <person name="Crusemann M."/>
            <person name="Hentschel U."/>
            <person name="Abe I."/>
            <person name="Matsunaga S."/>
            <person name="Kalinowski J."/>
            <person name="Takeyama H."/>
            <person name="Piel J."/>
        </authorList>
    </citation>
    <scope>NUCLEOTIDE SEQUENCE [LARGE SCALE GENOMIC DNA]</scope>
    <source>
        <strain evidence="12">TSY2</strain>
    </source>
</reference>
<feature type="transmembrane region" description="Helical" evidence="9">
    <location>
        <begin position="93"/>
        <end position="126"/>
    </location>
</feature>
<comment type="caution">
    <text evidence="11">The sequence shown here is derived from an EMBL/GenBank/DDBJ whole genome shotgun (WGS) entry which is preliminary data.</text>
</comment>
<gene>
    <name evidence="11" type="ORF">ETSY2_27730</name>
</gene>
<accession>W4M4R7</accession>
<dbReference type="GO" id="GO:0016020">
    <property type="term" value="C:membrane"/>
    <property type="evidence" value="ECO:0007669"/>
    <property type="project" value="InterPro"/>
</dbReference>
<dbReference type="InterPro" id="IPR001757">
    <property type="entry name" value="P_typ_ATPase"/>
</dbReference>
<dbReference type="PANTHER" id="PTHR43520:SF8">
    <property type="entry name" value="P-TYPE CU(+) TRANSPORTER"/>
    <property type="match status" value="1"/>
</dbReference>
<dbReference type="NCBIfam" id="TIGR01494">
    <property type="entry name" value="ATPase_P-type"/>
    <property type="match status" value="1"/>
</dbReference>
<evidence type="ECO:0000256" key="6">
    <source>
        <dbReference type="ARBA" id="ARBA00022989"/>
    </source>
</evidence>
<dbReference type="HOGENOM" id="CLU_001771_6_3_7"/>
<dbReference type="InterPro" id="IPR023214">
    <property type="entry name" value="HAD_sf"/>
</dbReference>
<dbReference type="GO" id="GO:0005524">
    <property type="term" value="F:ATP binding"/>
    <property type="evidence" value="ECO:0007669"/>
    <property type="project" value="InterPro"/>
</dbReference>
<dbReference type="Gene3D" id="3.40.50.1000">
    <property type="entry name" value="HAD superfamily/HAD-like"/>
    <property type="match status" value="1"/>
</dbReference>
<name>W4M4R7_9BACT</name>
<dbReference type="Proteomes" id="UP000019140">
    <property type="component" value="Unassembled WGS sequence"/>
</dbReference>
<dbReference type="GO" id="GO:0016887">
    <property type="term" value="F:ATP hydrolysis activity"/>
    <property type="evidence" value="ECO:0007669"/>
    <property type="project" value="InterPro"/>
</dbReference>
<dbReference type="InterPro" id="IPR023299">
    <property type="entry name" value="ATPase_P-typ_cyto_dom_N"/>
</dbReference>
<feature type="compositionally biased region" description="Low complexity" evidence="8">
    <location>
        <begin position="25"/>
        <end position="34"/>
    </location>
</feature>
<keyword evidence="6 9" id="KW-1133">Transmembrane helix</keyword>
<dbReference type="InterPro" id="IPR008250">
    <property type="entry name" value="ATPase_P-typ_transduc_dom_A_sf"/>
</dbReference>
<keyword evidence="4" id="KW-0479">Metal-binding</keyword>
<evidence type="ECO:0000256" key="2">
    <source>
        <dbReference type="ARBA" id="ARBA00006024"/>
    </source>
</evidence>
<comment type="subcellular location">
    <subcellularLocation>
        <location evidence="1">Endomembrane system</location>
        <topology evidence="1">Multi-pass membrane protein</topology>
    </subcellularLocation>
</comment>
<comment type="similarity">
    <text evidence="2">Belongs to the cation transport ATPase (P-type) (TC 3.A.3) family. Type IB subfamily.</text>
</comment>
<evidence type="ECO:0000256" key="7">
    <source>
        <dbReference type="ARBA" id="ARBA00023136"/>
    </source>
</evidence>
<dbReference type="Pfam" id="PF00122">
    <property type="entry name" value="E1-E2_ATPase"/>
    <property type="match status" value="1"/>
</dbReference>
<dbReference type="PANTHER" id="PTHR43520">
    <property type="entry name" value="ATP7, ISOFORM B"/>
    <property type="match status" value="1"/>
</dbReference>
<evidence type="ECO:0000256" key="5">
    <source>
        <dbReference type="ARBA" id="ARBA00022967"/>
    </source>
</evidence>
<dbReference type="GO" id="GO:0005507">
    <property type="term" value="F:copper ion binding"/>
    <property type="evidence" value="ECO:0007669"/>
    <property type="project" value="TreeGrafter"/>
</dbReference>
<dbReference type="PRINTS" id="PR00119">
    <property type="entry name" value="CATATPASE"/>
</dbReference>
<dbReference type="Gene3D" id="2.70.150.10">
    <property type="entry name" value="Calcium-transporting ATPase, cytoplasmic transduction domain A"/>
    <property type="match status" value="1"/>
</dbReference>
<evidence type="ECO:0000259" key="10">
    <source>
        <dbReference type="Pfam" id="PF00122"/>
    </source>
</evidence>
<dbReference type="Pfam" id="PF00702">
    <property type="entry name" value="Hydrolase"/>
    <property type="match status" value="1"/>
</dbReference>
<keyword evidence="7 9" id="KW-0472">Membrane</keyword>
<feature type="transmembrane region" description="Helical" evidence="9">
    <location>
        <begin position="146"/>
        <end position="170"/>
    </location>
</feature>
<dbReference type="SUPFAM" id="SSF81660">
    <property type="entry name" value="Metal cation-transporting ATPase, ATP-binding domain N"/>
    <property type="match status" value="1"/>
</dbReference>
<dbReference type="GO" id="GO:0043682">
    <property type="term" value="F:P-type divalent copper transporter activity"/>
    <property type="evidence" value="ECO:0007669"/>
    <property type="project" value="TreeGrafter"/>
</dbReference>
<evidence type="ECO:0000256" key="9">
    <source>
        <dbReference type="SAM" id="Phobius"/>
    </source>
</evidence>
<dbReference type="InterPro" id="IPR059000">
    <property type="entry name" value="ATPase_P-type_domA"/>
</dbReference>
<dbReference type="AlphaFoldDB" id="W4M4R7"/>
<dbReference type="PROSITE" id="PS00154">
    <property type="entry name" value="ATPASE_E1_E2"/>
    <property type="match status" value="1"/>
</dbReference>
<evidence type="ECO:0000313" key="11">
    <source>
        <dbReference type="EMBL" id="ETX04637.1"/>
    </source>
</evidence>
<keyword evidence="12" id="KW-1185">Reference proteome</keyword>
<keyword evidence="5" id="KW-1278">Translocase</keyword>
<feature type="region of interest" description="Disordered" evidence="8">
    <location>
        <begin position="20"/>
        <end position="40"/>
    </location>
</feature>
<organism evidence="11 12">
    <name type="scientific">Candidatus Entotheonella gemina</name>
    <dbReference type="NCBI Taxonomy" id="1429439"/>
    <lineage>
        <taxon>Bacteria</taxon>
        <taxon>Pseudomonadati</taxon>
        <taxon>Nitrospinota/Tectimicrobiota group</taxon>
        <taxon>Candidatus Tectimicrobiota</taxon>
        <taxon>Candidatus Entotheonellia</taxon>
        <taxon>Candidatus Entotheonellales</taxon>
        <taxon>Candidatus Entotheonellaceae</taxon>
        <taxon>Candidatus Entotheonella</taxon>
    </lineage>
</organism>
<sequence length="490" mass="52785">MIIPALLIVAGVRLCQKSRSPGQLPASSQPTAEPSSPPAPSWIEQVERLLDNFNLQETALAIGAKRQQQLRELDATLDKAALSPEERKINRRIMFAIGLAGLTITGTLGFPLLTLISVPILIYQAIPVARGGYDELVVQRKVGSQVIRTLFTGGGLALGYFWLSALDGVIFCSIEKLRFNVYNTSRGHLVRAIGEQFRAVWVQKGEVELEVPVEEVRVGDIVVVRAGEAIPVDGTITEGIASIDQHMLTGEAQPVEKSVGDAAFAATLILSGTIRVKVEKAGADTLVATIEDILQHTSDYTSALELKGKVISDKTVLPTLALSAVTLTVLGPTAALCTLSCHVGQGMRLLGPLSLLNFMNLAAKDDILVKDGRALEALQDVDTVVFDKTGTLTREQPHVVAIRPCASYTENEVLGYAAAAEAKQTHPLARAILQEAENRQLDLPLLDESAYEVGYGMRVEIAGHQIRVGSARFMEREGLLLSADLVQHQV</sequence>
<dbReference type="Gene3D" id="3.40.1110.10">
    <property type="entry name" value="Calcium-transporting ATPase, cytoplasmic domain N"/>
    <property type="match status" value="1"/>
</dbReference>
<evidence type="ECO:0000256" key="4">
    <source>
        <dbReference type="ARBA" id="ARBA00022723"/>
    </source>
</evidence>
<evidence type="ECO:0000256" key="3">
    <source>
        <dbReference type="ARBA" id="ARBA00022692"/>
    </source>
</evidence>
<dbReference type="SUPFAM" id="SSF81653">
    <property type="entry name" value="Calcium ATPase, transduction domain A"/>
    <property type="match status" value="1"/>
</dbReference>
<protein>
    <recommendedName>
        <fullName evidence="10">P-type ATPase A domain-containing protein</fullName>
    </recommendedName>
</protein>
<feature type="non-terminal residue" evidence="11">
    <location>
        <position position="490"/>
    </location>
</feature>
<dbReference type="InterPro" id="IPR018303">
    <property type="entry name" value="ATPase_P-typ_P_site"/>
</dbReference>
<keyword evidence="3 9" id="KW-0812">Transmembrane</keyword>
<dbReference type="GO" id="GO:0055070">
    <property type="term" value="P:copper ion homeostasis"/>
    <property type="evidence" value="ECO:0007669"/>
    <property type="project" value="TreeGrafter"/>
</dbReference>
<evidence type="ECO:0000256" key="8">
    <source>
        <dbReference type="SAM" id="MobiDB-lite"/>
    </source>
</evidence>
<evidence type="ECO:0000256" key="1">
    <source>
        <dbReference type="ARBA" id="ARBA00004127"/>
    </source>
</evidence>